<dbReference type="SUPFAM" id="SSF51905">
    <property type="entry name" value="FAD/NAD(P)-binding domain"/>
    <property type="match status" value="1"/>
</dbReference>
<proteinExistence type="inferred from homology"/>
<dbReference type="InterPro" id="IPR036188">
    <property type="entry name" value="FAD/NAD-bd_sf"/>
</dbReference>
<feature type="domain" description="Amine oxidase" evidence="2">
    <location>
        <begin position="11"/>
        <end position="271"/>
    </location>
</feature>
<evidence type="ECO:0000313" key="3">
    <source>
        <dbReference type="EMBL" id="CAE0023460.1"/>
    </source>
</evidence>
<dbReference type="PANTHER" id="PTHR10742">
    <property type="entry name" value="FLAVIN MONOAMINE OXIDASE"/>
    <property type="match status" value="1"/>
</dbReference>
<protein>
    <recommendedName>
        <fullName evidence="2">Amine oxidase domain-containing protein</fullName>
    </recommendedName>
</protein>
<dbReference type="GO" id="GO:0016491">
    <property type="term" value="F:oxidoreductase activity"/>
    <property type="evidence" value="ECO:0007669"/>
    <property type="project" value="InterPro"/>
</dbReference>
<dbReference type="AlphaFoldDB" id="A0A7S3E4S6"/>
<reference evidence="3" key="1">
    <citation type="submission" date="2021-01" db="EMBL/GenBank/DDBJ databases">
        <authorList>
            <person name="Corre E."/>
            <person name="Pelletier E."/>
            <person name="Niang G."/>
            <person name="Scheremetjew M."/>
            <person name="Finn R."/>
            <person name="Kale V."/>
            <person name="Holt S."/>
            <person name="Cochrane G."/>
            <person name="Meng A."/>
            <person name="Brown T."/>
            <person name="Cohen L."/>
        </authorList>
    </citation>
    <scope>NUCLEOTIDE SEQUENCE</scope>
    <source>
        <strain evidence="3">RCC856</strain>
    </source>
</reference>
<comment type="similarity">
    <text evidence="1">Belongs to the flavin monoamine oxidase family.</text>
</comment>
<sequence length="285" mass="31067">MKQEKAGWVYGESYLILDRPLSCVVNKLASGVSVLRNWQAKRIEYGGCGGRGQGKRCCRVVRENGDVVECDAVIVTVPLTILKAGDIAFSPPLPSEKLGAISRIGMSTAVKVCLVFKHQFWPENFWDACCPFGFLPEIWATKYPSQGQEEGGGKVAMVGFVAGDRAEEMARLSQDVVVASSLAQLDEMFASAIDPSPATSSFHSCYVKNWSDEPFIRGAYSYPSRARAGDRKALAQPVGSSLFFAGEATHEAVNPCMQGALETAERAVAELMKTVDLRKRRESKL</sequence>
<dbReference type="Pfam" id="PF01593">
    <property type="entry name" value="Amino_oxidase"/>
    <property type="match status" value="1"/>
</dbReference>
<accession>A0A7S3E4S6</accession>
<dbReference type="InterPro" id="IPR050281">
    <property type="entry name" value="Flavin_monoamine_oxidase"/>
</dbReference>
<dbReference type="InterPro" id="IPR002937">
    <property type="entry name" value="Amino_oxidase"/>
</dbReference>
<organism evidence="3">
    <name type="scientific">Chloropicon laureae</name>
    <dbReference type="NCBI Taxonomy" id="464258"/>
    <lineage>
        <taxon>Eukaryota</taxon>
        <taxon>Viridiplantae</taxon>
        <taxon>Chlorophyta</taxon>
        <taxon>Chloropicophyceae</taxon>
        <taxon>Chloropicales</taxon>
        <taxon>Chloropicaceae</taxon>
        <taxon>Chloropicon</taxon>
    </lineage>
</organism>
<evidence type="ECO:0000259" key="2">
    <source>
        <dbReference type="Pfam" id="PF01593"/>
    </source>
</evidence>
<dbReference type="Gene3D" id="3.50.50.60">
    <property type="entry name" value="FAD/NAD(P)-binding domain"/>
    <property type="match status" value="1"/>
</dbReference>
<dbReference type="EMBL" id="HBHU01009913">
    <property type="protein sequence ID" value="CAE0023460.1"/>
    <property type="molecule type" value="Transcribed_RNA"/>
</dbReference>
<dbReference type="PANTHER" id="PTHR10742:SF418">
    <property type="entry name" value="AMINE OXIDASE DOMAIN-CONTAINING PROTEIN"/>
    <property type="match status" value="1"/>
</dbReference>
<evidence type="ECO:0000256" key="1">
    <source>
        <dbReference type="ARBA" id="ARBA00005995"/>
    </source>
</evidence>
<name>A0A7S3E4S6_9CHLO</name>
<gene>
    <name evidence="3" type="ORF">CLAU1311_LOCUS6478</name>
</gene>
<dbReference type="SUPFAM" id="SSF54373">
    <property type="entry name" value="FAD-linked reductases, C-terminal domain"/>
    <property type="match status" value="1"/>
</dbReference>